<dbReference type="GO" id="GO:0006508">
    <property type="term" value="P:proteolysis"/>
    <property type="evidence" value="ECO:0007669"/>
    <property type="project" value="UniProtKB-KW"/>
</dbReference>
<evidence type="ECO:0000256" key="3">
    <source>
        <dbReference type="ARBA" id="ARBA00022525"/>
    </source>
</evidence>
<dbReference type="InterPro" id="IPR050371">
    <property type="entry name" value="Fungal_virulence_M36"/>
</dbReference>
<evidence type="ECO:0000256" key="10">
    <source>
        <dbReference type="ARBA" id="ARBA00023145"/>
    </source>
</evidence>
<sequence length="590" mass="64416">MPVNALVNIVVLAVMLASGAAAAPPPVTSQLATLRAHDLATDSVLLSYYPESTFETFGKSADRPVHKRAGDDLKGDAIAFVESHLKLGPDSVAFKSGYVNDIAKHAYLKQVIKGIPVANAVANVVFDKDGKVSAFGYSFVKPTTIPSTTPSINLQEAITRAESVVNGTYNQHPATLEFVAKQDNSVALAHVLQIENEHTGAWVEAFVDAHSGDVVHMTDFVAKSSYRALHITKQYPTQGFDTILDPQDLLSSRLGWHNDGRATTTITAGNNAVAYGGPQSLTTSQSSPILNFIYPQNPNQQPTTQANLDAARTNAFYVANVVHDFSYKYGFTEEAFNFQNNNFGYGGYGNDRVSISVQDPSGRNNAFFATPPDGQSGRMSMFLWDHSNPWRDGSLENSILIHEYTHGITNRMTGGGTGACLQTYESGGLGEGWSDAMAEWATHRDSSVPDFYVGQYVTNSASGIRRYPYSTNPYSTLRFLNEVHDIGEVWANILHNVYAALVKQRGFFPDARFNPTVFFGNVIFLRNFIDALAIQPCNPTFIQARNAWIQADINRYDGANYCILWGAFASRGLGVDAGNYQDDFNVPSGC</sequence>
<evidence type="ECO:0000256" key="11">
    <source>
        <dbReference type="PIRSR" id="PIRSR601842-1"/>
    </source>
</evidence>
<dbReference type="GO" id="GO:0005615">
    <property type="term" value="C:extracellular space"/>
    <property type="evidence" value="ECO:0007669"/>
    <property type="project" value="InterPro"/>
</dbReference>
<dbReference type="AlphaFoldDB" id="A0AAD5V7C4"/>
<evidence type="ECO:0000256" key="6">
    <source>
        <dbReference type="ARBA" id="ARBA00022729"/>
    </source>
</evidence>
<evidence type="ECO:0000256" key="4">
    <source>
        <dbReference type="ARBA" id="ARBA00022670"/>
    </source>
</evidence>
<evidence type="ECO:0000256" key="2">
    <source>
        <dbReference type="ARBA" id="ARBA00006006"/>
    </source>
</evidence>
<feature type="domain" description="FTP" evidence="14">
    <location>
        <begin position="104"/>
        <end position="139"/>
    </location>
</feature>
<dbReference type="SUPFAM" id="SSF55486">
    <property type="entry name" value="Metalloproteases ('zincins'), catalytic domain"/>
    <property type="match status" value="1"/>
</dbReference>
<proteinExistence type="inferred from homology"/>
<comment type="similarity">
    <text evidence="2 13">Belongs to the peptidase M36 family.</text>
</comment>
<evidence type="ECO:0000256" key="8">
    <source>
        <dbReference type="ARBA" id="ARBA00022833"/>
    </source>
</evidence>
<evidence type="ECO:0000256" key="12">
    <source>
        <dbReference type="PIRSR" id="PIRSR601842-2"/>
    </source>
</evidence>
<dbReference type="Gene3D" id="3.10.170.10">
    <property type="match status" value="1"/>
</dbReference>
<comment type="subcellular location">
    <subcellularLocation>
        <location evidence="1 13">Secreted</location>
    </subcellularLocation>
</comment>
<evidence type="ECO:0000313" key="16">
    <source>
        <dbReference type="Proteomes" id="UP001212997"/>
    </source>
</evidence>
<feature type="binding site" evidence="12">
    <location>
        <position position="406"/>
    </location>
    <ligand>
        <name>Zn(2+)</name>
        <dbReference type="ChEBI" id="CHEBI:29105"/>
        <note>catalytic</note>
    </ligand>
</feature>
<feature type="binding site" evidence="12">
    <location>
        <position position="402"/>
    </location>
    <ligand>
        <name>Zn(2+)</name>
        <dbReference type="ChEBI" id="CHEBI:29105"/>
        <note>catalytic</note>
    </ligand>
</feature>
<dbReference type="GO" id="GO:0008270">
    <property type="term" value="F:zinc ion binding"/>
    <property type="evidence" value="ECO:0007669"/>
    <property type="project" value="InterPro"/>
</dbReference>
<evidence type="ECO:0000256" key="7">
    <source>
        <dbReference type="ARBA" id="ARBA00022801"/>
    </source>
</evidence>
<dbReference type="PANTHER" id="PTHR33478:SF1">
    <property type="entry name" value="EXTRACELLULAR METALLOPROTEINASE MEP"/>
    <property type="match status" value="1"/>
</dbReference>
<gene>
    <name evidence="15" type="ORF">NLI96_g4333</name>
</gene>
<keyword evidence="6 13" id="KW-0732">Signal</keyword>
<keyword evidence="8 12" id="KW-0862">Zinc</keyword>
<dbReference type="Pfam" id="PF02128">
    <property type="entry name" value="Peptidase_M36"/>
    <property type="match status" value="1"/>
</dbReference>
<dbReference type="Pfam" id="PF07504">
    <property type="entry name" value="FTP"/>
    <property type="match status" value="1"/>
</dbReference>
<feature type="chain" id="PRO_5041770735" description="Extracellular metalloproteinase" evidence="13">
    <location>
        <begin position="23"/>
        <end position="590"/>
    </location>
</feature>
<dbReference type="PRINTS" id="PR00999">
    <property type="entry name" value="FUNGALYSIN"/>
</dbReference>
<evidence type="ECO:0000256" key="1">
    <source>
        <dbReference type="ARBA" id="ARBA00004613"/>
    </source>
</evidence>
<dbReference type="InterPro" id="IPR001842">
    <property type="entry name" value="Peptidase_M36"/>
</dbReference>
<keyword evidence="16" id="KW-1185">Reference proteome</keyword>
<evidence type="ECO:0000256" key="13">
    <source>
        <dbReference type="RuleBase" id="RU364017"/>
    </source>
</evidence>
<dbReference type="PANTHER" id="PTHR33478">
    <property type="entry name" value="EXTRACELLULAR METALLOPROTEINASE MEP"/>
    <property type="match status" value="1"/>
</dbReference>
<dbReference type="CDD" id="cd09596">
    <property type="entry name" value="M36"/>
    <property type="match status" value="1"/>
</dbReference>
<accession>A0AAD5V7C4</accession>
<name>A0AAD5V7C4_9APHY</name>
<keyword evidence="3 13" id="KW-0964">Secreted</keyword>
<dbReference type="Proteomes" id="UP001212997">
    <property type="component" value="Unassembled WGS sequence"/>
</dbReference>
<dbReference type="InterPro" id="IPR027268">
    <property type="entry name" value="Peptidase_M4/M1_CTD_sf"/>
</dbReference>
<feature type="active site" evidence="11">
    <location>
        <position position="403"/>
    </location>
</feature>
<keyword evidence="9 13" id="KW-0482">Metalloprotease</keyword>
<keyword evidence="4 13" id="KW-0645">Protease</keyword>
<feature type="binding site" evidence="12">
    <location>
        <position position="431"/>
    </location>
    <ligand>
        <name>Zn(2+)</name>
        <dbReference type="ChEBI" id="CHEBI:29105"/>
        <note>catalytic</note>
    </ligand>
</feature>
<evidence type="ECO:0000256" key="5">
    <source>
        <dbReference type="ARBA" id="ARBA00022723"/>
    </source>
</evidence>
<comment type="caution">
    <text evidence="15">The sequence shown here is derived from an EMBL/GenBank/DDBJ whole genome shotgun (WGS) entry which is preliminary data.</text>
</comment>
<keyword evidence="10 13" id="KW-0865">Zymogen</keyword>
<dbReference type="EMBL" id="JANAWD010000125">
    <property type="protein sequence ID" value="KAJ3486320.1"/>
    <property type="molecule type" value="Genomic_DNA"/>
</dbReference>
<feature type="signal peptide" evidence="13">
    <location>
        <begin position="1"/>
        <end position="22"/>
    </location>
</feature>
<comment type="cofactor">
    <cofactor evidence="12">
        <name>Zn(2+)</name>
        <dbReference type="ChEBI" id="CHEBI:29105"/>
    </cofactor>
    <text evidence="12">Binds 1 zinc ion per subunit.</text>
</comment>
<evidence type="ECO:0000313" key="15">
    <source>
        <dbReference type="EMBL" id="KAJ3486320.1"/>
    </source>
</evidence>
<evidence type="ECO:0000256" key="9">
    <source>
        <dbReference type="ARBA" id="ARBA00023049"/>
    </source>
</evidence>
<reference evidence="15" key="1">
    <citation type="submission" date="2022-07" db="EMBL/GenBank/DDBJ databases">
        <title>Genome Sequence of Physisporinus lineatus.</title>
        <authorList>
            <person name="Buettner E."/>
        </authorList>
    </citation>
    <scope>NUCLEOTIDE SEQUENCE</scope>
    <source>
        <strain evidence="15">VT162</strain>
    </source>
</reference>
<dbReference type="EC" id="3.4.24.-" evidence="13"/>
<keyword evidence="7 13" id="KW-0378">Hydrolase</keyword>
<dbReference type="GO" id="GO:0004222">
    <property type="term" value="F:metalloendopeptidase activity"/>
    <property type="evidence" value="ECO:0007669"/>
    <property type="project" value="InterPro"/>
</dbReference>
<dbReference type="Gene3D" id="1.10.390.10">
    <property type="entry name" value="Neutral Protease Domain 2"/>
    <property type="match status" value="1"/>
</dbReference>
<evidence type="ECO:0000259" key="14">
    <source>
        <dbReference type="Pfam" id="PF07504"/>
    </source>
</evidence>
<dbReference type="InterPro" id="IPR011096">
    <property type="entry name" value="FTP_domain"/>
</dbReference>
<organism evidence="15 16">
    <name type="scientific">Meripilus lineatus</name>
    <dbReference type="NCBI Taxonomy" id="2056292"/>
    <lineage>
        <taxon>Eukaryota</taxon>
        <taxon>Fungi</taxon>
        <taxon>Dikarya</taxon>
        <taxon>Basidiomycota</taxon>
        <taxon>Agaricomycotina</taxon>
        <taxon>Agaricomycetes</taxon>
        <taxon>Polyporales</taxon>
        <taxon>Meripilaceae</taxon>
        <taxon>Meripilus</taxon>
    </lineage>
</organism>
<keyword evidence="5 12" id="KW-0479">Metal-binding</keyword>
<protein>
    <recommendedName>
        <fullName evidence="13">Extracellular metalloproteinase</fullName>
        <ecNumber evidence="13">3.4.24.-</ecNumber>
    </recommendedName>
    <alternativeName>
        <fullName evidence="13">Fungalysin</fullName>
    </alternativeName>
</protein>